<dbReference type="Proteomes" id="UP000238823">
    <property type="component" value="Unassembled WGS sequence"/>
</dbReference>
<organism evidence="2 3">
    <name type="scientific">Enhygromyxa salina</name>
    <dbReference type="NCBI Taxonomy" id="215803"/>
    <lineage>
        <taxon>Bacteria</taxon>
        <taxon>Pseudomonadati</taxon>
        <taxon>Myxococcota</taxon>
        <taxon>Polyangia</taxon>
        <taxon>Nannocystales</taxon>
        <taxon>Nannocystaceae</taxon>
        <taxon>Enhygromyxa</taxon>
    </lineage>
</organism>
<dbReference type="SUPFAM" id="SSF88659">
    <property type="entry name" value="Sigma3 and sigma4 domains of RNA polymerase sigma factors"/>
    <property type="match status" value="1"/>
</dbReference>
<dbReference type="GO" id="GO:0003677">
    <property type="term" value="F:DNA binding"/>
    <property type="evidence" value="ECO:0007669"/>
    <property type="project" value="InterPro"/>
</dbReference>
<proteinExistence type="predicted"/>
<dbReference type="InterPro" id="IPR013249">
    <property type="entry name" value="RNA_pol_sigma70_r4_t2"/>
</dbReference>
<gene>
    <name evidence="2" type="ORF">ENSA7_13580</name>
</gene>
<dbReference type="GO" id="GO:0006352">
    <property type="term" value="P:DNA-templated transcription initiation"/>
    <property type="evidence" value="ECO:0007669"/>
    <property type="project" value="InterPro"/>
</dbReference>
<evidence type="ECO:0000259" key="1">
    <source>
        <dbReference type="Pfam" id="PF08281"/>
    </source>
</evidence>
<dbReference type="Gene3D" id="1.10.10.10">
    <property type="entry name" value="Winged helix-like DNA-binding domain superfamily/Winged helix DNA-binding domain"/>
    <property type="match status" value="1"/>
</dbReference>
<feature type="domain" description="RNA polymerase sigma factor 70 region 4 type 2" evidence="1">
    <location>
        <begin position="131"/>
        <end position="168"/>
    </location>
</feature>
<accession>A0A2S9YV88</accession>
<sequence>MRVVDRTHLIQAARDGQVQARNALGRWLAEELMTFFSYGYSVAERDELTQETMREIMAKLVTHAPEQPDAFLDWVLSFAGTSACALVPARPSCAPASRRHAGSWSRSYARNSSSSSSSATWFSCQTSIARRSCIVRLSLLGRDNAQIAAELGIPYNTVCSRLGRGRAQVLCAARAAAGDVQAPVRALP</sequence>
<reference evidence="2 3" key="1">
    <citation type="submission" date="2018-03" db="EMBL/GenBank/DDBJ databases">
        <title>Draft Genome Sequences of the Obligatory Marine Myxobacteria Enhygromyxa salina SWB007.</title>
        <authorList>
            <person name="Poehlein A."/>
            <person name="Moghaddam J.A."/>
            <person name="Harms H."/>
            <person name="Alanjari M."/>
            <person name="Koenig G.M."/>
            <person name="Daniel R."/>
            <person name="Schaeberle T.F."/>
        </authorList>
    </citation>
    <scope>NUCLEOTIDE SEQUENCE [LARGE SCALE GENOMIC DNA]</scope>
    <source>
        <strain evidence="2 3">SWB007</strain>
    </source>
</reference>
<comment type="caution">
    <text evidence="2">The sequence shown here is derived from an EMBL/GenBank/DDBJ whole genome shotgun (WGS) entry which is preliminary data.</text>
</comment>
<dbReference type="GO" id="GO:0016987">
    <property type="term" value="F:sigma factor activity"/>
    <property type="evidence" value="ECO:0007669"/>
    <property type="project" value="InterPro"/>
</dbReference>
<dbReference type="InterPro" id="IPR013324">
    <property type="entry name" value="RNA_pol_sigma_r3/r4-like"/>
</dbReference>
<evidence type="ECO:0000313" key="2">
    <source>
        <dbReference type="EMBL" id="PRQ08959.1"/>
    </source>
</evidence>
<protein>
    <recommendedName>
        <fullName evidence="1">RNA polymerase sigma factor 70 region 4 type 2 domain-containing protein</fullName>
    </recommendedName>
</protein>
<dbReference type="EMBL" id="PVNL01000032">
    <property type="protein sequence ID" value="PRQ08959.1"/>
    <property type="molecule type" value="Genomic_DNA"/>
</dbReference>
<dbReference type="InterPro" id="IPR036388">
    <property type="entry name" value="WH-like_DNA-bd_sf"/>
</dbReference>
<name>A0A2S9YV88_9BACT</name>
<dbReference type="Pfam" id="PF08281">
    <property type="entry name" value="Sigma70_r4_2"/>
    <property type="match status" value="1"/>
</dbReference>
<evidence type="ECO:0000313" key="3">
    <source>
        <dbReference type="Proteomes" id="UP000238823"/>
    </source>
</evidence>
<dbReference type="AlphaFoldDB" id="A0A2S9YV88"/>